<comment type="catalytic activity">
    <reaction evidence="1">
        <text>AMP + H2O = D-ribose 5-phosphate + adenine</text>
        <dbReference type="Rhea" id="RHEA:20129"/>
        <dbReference type="ChEBI" id="CHEBI:15377"/>
        <dbReference type="ChEBI" id="CHEBI:16708"/>
        <dbReference type="ChEBI" id="CHEBI:78346"/>
        <dbReference type="ChEBI" id="CHEBI:456215"/>
        <dbReference type="EC" id="3.2.2.4"/>
    </reaction>
</comment>
<dbReference type="GO" id="GO:0008714">
    <property type="term" value="F:AMP nucleosidase activity"/>
    <property type="evidence" value="ECO:0007669"/>
    <property type="project" value="UniProtKB-EC"/>
</dbReference>
<keyword evidence="4" id="KW-0326">Glycosidase</keyword>
<evidence type="ECO:0000313" key="4">
    <source>
        <dbReference type="EMBL" id="TSE31905.1"/>
    </source>
</evidence>
<dbReference type="InterPro" id="IPR005269">
    <property type="entry name" value="LOG"/>
</dbReference>
<dbReference type="GO" id="GO:0009691">
    <property type="term" value="P:cytokinin biosynthetic process"/>
    <property type="evidence" value="ECO:0007669"/>
    <property type="project" value="UniProtKB-UniRule"/>
</dbReference>
<comment type="caution">
    <text evidence="4">The sequence shown here is derived from an EMBL/GenBank/DDBJ whole genome shotgun (WGS) entry which is preliminary data.</text>
</comment>
<keyword evidence="3" id="KW-0203">Cytokinin biosynthesis</keyword>
<dbReference type="Gene3D" id="3.40.50.450">
    <property type="match status" value="1"/>
</dbReference>
<dbReference type="EMBL" id="VJOM01000012">
    <property type="protein sequence ID" value="TSE31905.1"/>
    <property type="molecule type" value="Genomic_DNA"/>
</dbReference>
<sequence>MSTPAPAFSLCVYCGSRPGADARFAAVAESVGHWIGRHGGQLVYGGGNAGLMGRVADATLAAGGRVVGIIPQALVAREFAKRDCTELHIVPDMHQRKRLMAERADAFLALPGGLGTLEELFEVWTWRQLGYHDKPIGLLNTAGYYDGLLAFLAHTTNAGFVSDWQRTLVTVGDDPATLLPRLVEAAGWAPPADLRGI</sequence>
<gene>
    <name evidence="4" type="primary">fas6</name>
    <name evidence="4" type="ORF">Ttaiw_01322</name>
</gene>
<keyword evidence="3 4" id="KW-0378">Hydrolase</keyword>
<dbReference type="STRING" id="307486.GCA_000807215_02113"/>
<dbReference type="NCBIfam" id="TIGR00730">
    <property type="entry name" value="Rossman fold protein, TIGR00730 family"/>
    <property type="match status" value="1"/>
</dbReference>
<evidence type="ECO:0000256" key="2">
    <source>
        <dbReference type="ARBA" id="ARBA00006763"/>
    </source>
</evidence>
<dbReference type="AlphaFoldDB" id="A0A554X7U7"/>
<comment type="similarity">
    <text evidence="2 3">Belongs to the LOG family.</text>
</comment>
<accession>A0A554X7U7</accession>
<keyword evidence="5" id="KW-1185">Reference proteome</keyword>
<dbReference type="RefSeq" id="WP_043701711.1">
    <property type="nucleotide sequence ID" value="NZ_CP083911.1"/>
</dbReference>
<dbReference type="OrthoDB" id="9801098at2"/>
<dbReference type="Pfam" id="PF03641">
    <property type="entry name" value="Lysine_decarbox"/>
    <property type="match status" value="1"/>
</dbReference>
<evidence type="ECO:0000313" key="5">
    <source>
        <dbReference type="Proteomes" id="UP000317763"/>
    </source>
</evidence>
<dbReference type="PANTHER" id="PTHR31223">
    <property type="entry name" value="LOG FAMILY PROTEIN YJL055W"/>
    <property type="match status" value="1"/>
</dbReference>
<dbReference type="PANTHER" id="PTHR31223:SF70">
    <property type="entry name" value="LOG FAMILY PROTEIN YJL055W"/>
    <property type="match status" value="1"/>
</dbReference>
<dbReference type="InterPro" id="IPR031100">
    <property type="entry name" value="LOG_fam"/>
</dbReference>
<dbReference type="EC" id="3.2.2.n1" evidence="3"/>
<reference evidence="4 5" key="1">
    <citation type="submission" date="2019-07" db="EMBL/GenBank/DDBJ databases">
        <title>Tepidimonas taiwanensis I1-1 draft genome.</title>
        <authorList>
            <person name="Da Costa M.S."/>
            <person name="Froufe H.J.C."/>
            <person name="Egas C."/>
            <person name="Albuquerque L."/>
        </authorList>
    </citation>
    <scope>NUCLEOTIDE SEQUENCE [LARGE SCALE GENOMIC DNA]</scope>
    <source>
        <strain evidence="4 5">I1-1</strain>
    </source>
</reference>
<dbReference type="SUPFAM" id="SSF102405">
    <property type="entry name" value="MCP/YpsA-like"/>
    <property type="match status" value="1"/>
</dbReference>
<name>A0A554X7U7_9BURK</name>
<organism evidence="4 5">
    <name type="scientific">Tepidimonas taiwanensis</name>
    <dbReference type="NCBI Taxonomy" id="307486"/>
    <lineage>
        <taxon>Bacteria</taxon>
        <taxon>Pseudomonadati</taxon>
        <taxon>Pseudomonadota</taxon>
        <taxon>Betaproteobacteria</taxon>
        <taxon>Burkholderiales</taxon>
        <taxon>Tepidimonas</taxon>
    </lineage>
</organism>
<evidence type="ECO:0000256" key="3">
    <source>
        <dbReference type="RuleBase" id="RU363015"/>
    </source>
</evidence>
<proteinExistence type="inferred from homology"/>
<protein>
    <recommendedName>
        <fullName evidence="3">Cytokinin riboside 5'-monophosphate phosphoribohydrolase</fullName>
        <ecNumber evidence="3">3.2.2.n1</ecNumber>
    </recommendedName>
</protein>
<dbReference type="GO" id="GO:0005829">
    <property type="term" value="C:cytosol"/>
    <property type="evidence" value="ECO:0007669"/>
    <property type="project" value="TreeGrafter"/>
</dbReference>
<dbReference type="Proteomes" id="UP000317763">
    <property type="component" value="Unassembled WGS sequence"/>
</dbReference>
<evidence type="ECO:0000256" key="1">
    <source>
        <dbReference type="ARBA" id="ARBA00000274"/>
    </source>
</evidence>